<evidence type="ECO:0000313" key="11">
    <source>
        <dbReference type="EMBL" id="KAG0715092.1"/>
    </source>
</evidence>
<evidence type="ECO:0000256" key="7">
    <source>
        <dbReference type="ARBA" id="ARBA00022989"/>
    </source>
</evidence>
<reference evidence="11" key="1">
    <citation type="submission" date="2020-07" db="EMBL/GenBank/DDBJ databases">
        <title>The High-quality genome of the commercially important snow crab, Chionoecetes opilio.</title>
        <authorList>
            <person name="Jeong J.-H."/>
            <person name="Ryu S."/>
        </authorList>
    </citation>
    <scope>NUCLEOTIDE SEQUENCE</scope>
    <source>
        <strain evidence="11">MADBK_172401_WGS</strain>
        <tissue evidence="11">Digestive gland</tissue>
    </source>
</reference>
<dbReference type="AlphaFoldDB" id="A0A8J4XX22"/>
<comment type="subcellular location">
    <subcellularLocation>
        <location evidence="1">Endomembrane system</location>
        <topology evidence="1">Multi-pass membrane protein</topology>
    </subcellularLocation>
</comment>
<dbReference type="InterPro" id="IPR036640">
    <property type="entry name" value="ABC1_TM_sf"/>
</dbReference>
<keyword evidence="8 9" id="KW-0472">Membrane</keyword>
<feature type="transmembrane region" description="Helical" evidence="9">
    <location>
        <begin position="125"/>
        <end position="147"/>
    </location>
</feature>
<keyword evidence="4" id="KW-0677">Repeat</keyword>
<feature type="transmembrane region" description="Helical" evidence="9">
    <location>
        <begin position="356"/>
        <end position="373"/>
    </location>
</feature>
<accession>A0A8J4XX22</accession>
<evidence type="ECO:0000256" key="2">
    <source>
        <dbReference type="ARBA" id="ARBA00009726"/>
    </source>
</evidence>
<dbReference type="EMBL" id="JACEEZ010020031">
    <property type="protein sequence ID" value="KAG0715092.1"/>
    <property type="molecule type" value="Genomic_DNA"/>
</dbReference>
<evidence type="ECO:0000313" key="12">
    <source>
        <dbReference type="Proteomes" id="UP000770661"/>
    </source>
</evidence>
<dbReference type="PANTHER" id="PTHR24223">
    <property type="entry name" value="ATP-BINDING CASSETTE SUB-FAMILY C"/>
    <property type="match status" value="1"/>
</dbReference>
<proteinExistence type="inferred from homology"/>
<gene>
    <name evidence="11" type="primary">ABCC1_8</name>
    <name evidence="11" type="ORF">GWK47_012746</name>
</gene>
<dbReference type="Pfam" id="PF24357">
    <property type="entry name" value="TMD0_ABC"/>
    <property type="match status" value="1"/>
</dbReference>
<dbReference type="Proteomes" id="UP000770661">
    <property type="component" value="Unassembled WGS sequence"/>
</dbReference>
<comment type="caution">
    <text evidence="11">The sequence shown here is derived from an EMBL/GenBank/DDBJ whole genome shotgun (WGS) entry which is preliminary data.</text>
</comment>
<feature type="transmembrane region" description="Helical" evidence="9">
    <location>
        <begin position="322"/>
        <end position="344"/>
    </location>
</feature>
<dbReference type="PANTHER" id="PTHR24223:SF443">
    <property type="entry name" value="MULTIDRUG-RESISTANCE LIKE PROTEIN 1, ISOFORM I"/>
    <property type="match status" value="1"/>
</dbReference>
<dbReference type="GO" id="GO:0012505">
    <property type="term" value="C:endomembrane system"/>
    <property type="evidence" value="ECO:0007669"/>
    <property type="project" value="UniProtKB-SubCell"/>
</dbReference>
<dbReference type="GO" id="GO:0042626">
    <property type="term" value="F:ATPase-coupled transmembrane transporter activity"/>
    <property type="evidence" value="ECO:0007669"/>
    <property type="project" value="TreeGrafter"/>
</dbReference>
<evidence type="ECO:0000256" key="1">
    <source>
        <dbReference type="ARBA" id="ARBA00004127"/>
    </source>
</evidence>
<keyword evidence="7 9" id="KW-1133">Transmembrane helix</keyword>
<evidence type="ECO:0000256" key="5">
    <source>
        <dbReference type="ARBA" id="ARBA00022741"/>
    </source>
</evidence>
<keyword evidence="12" id="KW-1185">Reference proteome</keyword>
<protein>
    <submittedName>
        <fullName evidence="11">Multidrug resistance-associated protein 1</fullName>
    </submittedName>
</protein>
<dbReference type="OrthoDB" id="6500128at2759"/>
<keyword evidence="5" id="KW-0547">Nucleotide-binding</keyword>
<feature type="transmembrane region" description="Helical" evidence="9">
    <location>
        <begin position="89"/>
        <end position="113"/>
    </location>
</feature>
<keyword evidence="3 9" id="KW-0812">Transmembrane</keyword>
<dbReference type="GO" id="GO:0005524">
    <property type="term" value="F:ATP binding"/>
    <property type="evidence" value="ECO:0007669"/>
    <property type="project" value="UniProtKB-KW"/>
</dbReference>
<dbReference type="SUPFAM" id="SSF90123">
    <property type="entry name" value="ABC transporter transmembrane region"/>
    <property type="match status" value="1"/>
</dbReference>
<comment type="similarity">
    <text evidence="2">Belongs to the ABC transporter superfamily. ABCC family. Conjugate transporter (TC 3.A.1.208) subfamily.</text>
</comment>
<evidence type="ECO:0000256" key="4">
    <source>
        <dbReference type="ARBA" id="ARBA00022737"/>
    </source>
</evidence>
<organism evidence="11 12">
    <name type="scientific">Chionoecetes opilio</name>
    <name type="common">Atlantic snow crab</name>
    <name type="synonym">Cancer opilio</name>
    <dbReference type="NCBI Taxonomy" id="41210"/>
    <lineage>
        <taxon>Eukaryota</taxon>
        <taxon>Metazoa</taxon>
        <taxon>Ecdysozoa</taxon>
        <taxon>Arthropoda</taxon>
        <taxon>Crustacea</taxon>
        <taxon>Multicrustacea</taxon>
        <taxon>Malacostraca</taxon>
        <taxon>Eumalacostraca</taxon>
        <taxon>Eucarida</taxon>
        <taxon>Decapoda</taxon>
        <taxon>Pleocyemata</taxon>
        <taxon>Brachyura</taxon>
        <taxon>Eubrachyura</taxon>
        <taxon>Majoidea</taxon>
        <taxon>Majidae</taxon>
        <taxon>Chionoecetes</taxon>
    </lineage>
</organism>
<dbReference type="GO" id="GO:0016020">
    <property type="term" value="C:membrane"/>
    <property type="evidence" value="ECO:0007669"/>
    <property type="project" value="InterPro"/>
</dbReference>
<keyword evidence="6" id="KW-0067">ATP-binding</keyword>
<sequence>MTQAAADVSPRMAMNTPENITSEIILLPGLCNDALWDPYSTWYTEDPQFGRCAERTVLLWAPCFLLWVCSPFYALVLKRRRYDPVPWSALAYTKVMVTGVVMAAAVVEGVWAGTGGYGSVTTADFLAPPILFVTYVIAMALYLSLLVGERRRGKRSSGLLWTYWLVAVTAGAPQLTTAVTTTSRQLPPLLVATFVVQYLGYVVLFVASSVNDVPSYLQRHAKTKNPSPEVDASFLNRLIFFYNIPLIWHGWRRPLVYHDLHDVLPKNSAETVYKAWRSSLDREEGRAWEGSKAPPVTVQTQAKVSVVRHILRQCYTIMLPPFILRLLLEAVSFLSPVLVGWLIGFMEDGEEPAWHGYLYAVLLFVVCQVRSLLKNSYLYGVLVTSVNVRTALMAAVYNKVLKLYAWEESFTERVKGIRDDELKLLKRLALCRSLYTFLFHSTPFLVSV</sequence>
<evidence type="ECO:0000256" key="8">
    <source>
        <dbReference type="ARBA" id="ARBA00023136"/>
    </source>
</evidence>
<name>A0A8J4XX22_CHIOP</name>
<dbReference type="InterPro" id="IPR056227">
    <property type="entry name" value="TMD0_ABC"/>
</dbReference>
<dbReference type="InterPro" id="IPR050173">
    <property type="entry name" value="ABC_transporter_C-like"/>
</dbReference>
<evidence type="ECO:0000256" key="3">
    <source>
        <dbReference type="ARBA" id="ARBA00022692"/>
    </source>
</evidence>
<evidence type="ECO:0000259" key="10">
    <source>
        <dbReference type="Pfam" id="PF24357"/>
    </source>
</evidence>
<evidence type="ECO:0000256" key="9">
    <source>
        <dbReference type="SAM" id="Phobius"/>
    </source>
</evidence>
<evidence type="ECO:0000256" key="6">
    <source>
        <dbReference type="ARBA" id="ARBA00022840"/>
    </source>
</evidence>
<dbReference type="Gene3D" id="1.20.1560.10">
    <property type="entry name" value="ABC transporter type 1, transmembrane domain"/>
    <property type="match status" value="1"/>
</dbReference>
<feature type="transmembrane region" description="Helical" evidence="9">
    <location>
        <begin position="189"/>
        <end position="210"/>
    </location>
</feature>
<feature type="transmembrane region" description="Helical" evidence="9">
    <location>
        <begin position="159"/>
        <end position="177"/>
    </location>
</feature>
<feature type="domain" description="ABC transporter TMD0" evidence="10">
    <location>
        <begin position="30"/>
        <end position="181"/>
    </location>
</feature>
<feature type="transmembrane region" description="Helical" evidence="9">
    <location>
        <begin position="57"/>
        <end position="77"/>
    </location>
</feature>